<gene>
    <name evidence="2" type="ORF">NW762_013058</name>
</gene>
<dbReference type="OrthoDB" id="10454524at2759"/>
<feature type="signal peptide" evidence="1">
    <location>
        <begin position="1"/>
        <end position="18"/>
    </location>
</feature>
<protein>
    <submittedName>
        <fullName evidence="2">Uncharacterized protein</fullName>
    </submittedName>
</protein>
<evidence type="ECO:0000313" key="2">
    <source>
        <dbReference type="EMBL" id="KAJ4247849.1"/>
    </source>
</evidence>
<evidence type="ECO:0000256" key="1">
    <source>
        <dbReference type="SAM" id="SignalP"/>
    </source>
</evidence>
<accession>A0A9W8V7Y1</accession>
<name>A0A9W8V7Y1_9HYPO</name>
<feature type="chain" id="PRO_5040935608" evidence="1">
    <location>
        <begin position="19"/>
        <end position="89"/>
    </location>
</feature>
<keyword evidence="1" id="KW-0732">Signal</keyword>
<reference evidence="2" key="1">
    <citation type="submission" date="2022-09" db="EMBL/GenBank/DDBJ databases">
        <title>Fusarium specimens isolated from Avocado Roots.</title>
        <authorList>
            <person name="Stajich J."/>
            <person name="Roper C."/>
            <person name="Heimlech-Rivalta G."/>
        </authorList>
    </citation>
    <scope>NUCLEOTIDE SEQUENCE</scope>
    <source>
        <strain evidence="2">CF00136</strain>
    </source>
</reference>
<keyword evidence="3" id="KW-1185">Reference proteome</keyword>
<comment type="caution">
    <text evidence="2">The sequence shown here is derived from an EMBL/GenBank/DDBJ whole genome shotgun (WGS) entry which is preliminary data.</text>
</comment>
<organism evidence="2 3">
    <name type="scientific">Fusarium torreyae</name>
    <dbReference type="NCBI Taxonomy" id="1237075"/>
    <lineage>
        <taxon>Eukaryota</taxon>
        <taxon>Fungi</taxon>
        <taxon>Dikarya</taxon>
        <taxon>Ascomycota</taxon>
        <taxon>Pezizomycotina</taxon>
        <taxon>Sordariomycetes</taxon>
        <taxon>Hypocreomycetidae</taxon>
        <taxon>Hypocreales</taxon>
        <taxon>Nectriaceae</taxon>
        <taxon>Fusarium</taxon>
    </lineage>
</organism>
<dbReference type="EMBL" id="JAOQAZ010000038">
    <property type="protein sequence ID" value="KAJ4247849.1"/>
    <property type="molecule type" value="Genomic_DNA"/>
</dbReference>
<proteinExistence type="predicted"/>
<dbReference type="Proteomes" id="UP001152049">
    <property type="component" value="Unassembled WGS sequence"/>
</dbReference>
<evidence type="ECO:0000313" key="3">
    <source>
        <dbReference type="Proteomes" id="UP001152049"/>
    </source>
</evidence>
<dbReference type="AlphaFoldDB" id="A0A9W8V7Y1"/>
<sequence>MKFFTAALLALSASSAVAVPAESQDAKIQRFYDAMAEVQDAASVLAKPDDEAASARLPDPWCFGCRNGEECIVDFVPAILRAVNILRQY</sequence>